<dbReference type="Pfam" id="PF10561">
    <property type="entry name" value="C2orf69"/>
    <property type="match status" value="1"/>
</dbReference>
<reference evidence="1 2" key="1">
    <citation type="submission" date="2024-04" db="EMBL/GenBank/DDBJ databases">
        <title>The reference genome of an endangered Asteraceae, Deinandra increscens subsp. villosa, native to the Central Coast of California.</title>
        <authorList>
            <person name="Guilliams M."/>
            <person name="Hasenstab-Lehman K."/>
            <person name="Meyer R."/>
            <person name="Mcevoy S."/>
        </authorList>
    </citation>
    <scope>NUCLEOTIDE SEQUENCE [LARGE SCALE GENOMIC DNA]</scope>
    <source>
        <tissue evidence="1">Leaf</tissue>
    </source>
</reference>
<dbReference type="GO" id="GO:0005739">
    <property type="term" value="C:mitochondrion"/>
    <property type="evidence" value="ECO:0007669"/>
    <property type="project" value="TreeGrafter"/>
</dbReference>
<evidence type="ECO:0000313" key="2">
    <source>
        <dbReference type="Proteomes" id="UP001408789"/>
    </source>
</evidence>
<gene>
    <name evidence="1" type="ORF">SSX86_012335</name>
</gene>
<dbReference type="PANTHER" id="PTHR31296:SF1">
    <property type="entry name" value="MITOCHONDRIAL PROTEIN C2ORF69"/>
    <property type="match status" value="1"/>
</dbReference>
<sequence>MSRWSGILKVPLFPGSRSHYRVATSLCISTSSQKPIVPSLNAIFFNGDRVRGTGNPVIEKLSDLEMIAQVIVSKLGENCNVWVIEACKFNGPFAVYKDFISSVNQWGEPELYDPTGYTASTSTVSLLSSCLKEVKNTLSSRHEEQCDGETPGSCVPKTLLFGFSKGGTVINQLVTELAFSEVKSNIVSSQQETDIIPTSKESLLNSITEIHYVDVGLNGTGAYITDKDVIKRISKRVSERALGIRFVLHGTPRQWRDSMRVWIGKEKDTMVSLLDVESRKSGGKLSLCERFYFGNKPANMQMHFEVIEQMDLS</sequence>
<organism evidence="1 2">
    <name type="scientific">Deinandra increscens subsp. villosa</name>
    <dbReference type="NCBI Taxonomy" id="3103831"/>
    <lineage>
        <taxon>Eukaryota</taxon>
        <taxon>Viridiplantae</taxon>
        <taxon>Streptophyta</taxon>
        <taxon>Embryophyta</taxon>
        <taxon>Tracheophyta</taxon>
        <taxon>Spermatophyta</taxon>
        <taxon>Magnoliopsida</taxon>
        <taxon>eudicotyledons</taxon>
        <taxon>Gunneridae</taxon>
        <taxon>Pentapetalae</taxon>
        <taxon>asterids</taxon>
        <taxon>campanulids</taxon>
        <taxon>Asterales</taxon>
        <taxon>Asteraceae</taxon>
        <taxon>Asteroideae</taxon>
        <taxon>Heliantheae alliance</taxon>
        <taxon>Madieae</taxon>
        <taxon>Madiinae</taxon>
        <taxon>Deinandra</taxon>
    </lineage>
</organism>
<proteinExistence type="predicted"/>
<dbReference type="Proteomes" id="UP001408789">
    <property type="component" value="Unassembled WGS sequence"/>
</dbReference>
<comment type="caution">
    <text evidence="1">The sequence shown here is derived from an EMBL/GenBank/DDBJ whole genome shotgun (WGS) entry which is preliminary data.</text>
</comment>
<dbReference type="AlphaFoldDB" id="A0AAP0D4I9"/>
<accession>A0AAP0D4I9</accession>
<name>A0AAP0D4I9_9ASTR</name>
<dbReference type="EMBL" id="JBCNJP010000014">
    <property type="protein sequence ID" value="KAK9068224.1"/>
    <property type="molecule type" value="Genomic_DNA"/>
</dbReference>
<protein>
    <submittedName>
        <fullName evidence="1">Uncharacterized protein</fullName>
    </submittedName>
</protein>
<dbReference type="InterPro" id="IPR018881">
    <property type="entry name" value="C2orf69_mit"/>
</dbReference>
<dbReference type="PANTHER" id="PTHR31296">
    <property type="entry name" value="UPF0565 PROTEIN C2ORF69"/>
    <property type="match status" value="1"/>
</dbReference>
<keyword evidence="2" id="KW-1185">Reference proteome</keyword>
<evidence type="ECO:0000313" key="1">
    <source>
        <dbReference type="EMBL" id="KAK9068224.1"/>
    </source>
</evidence>